<reference evidence="6" key="1">
    <citation type="submission" date="2018-09" db="EMBL/GenBank/DDBJ databases">
        <title>Common duck and Muscovy duck high density SNP chip.</title>
        <authorList>
            <person name="Vignal A."/>
            <person name="Thebault N."/>
            <person name="Warren W.C."/>
        </authorList>
    </citation>
    <scope>NUCLEOTIDE SEQUENCE [LARGE SCALE GENOMIC DNA]</scope>
</reference>
<dbReference type="InterPro" id="IPR050302">
    <property type="entry name" value="Rab_GAP_TBC_domain"/>
</dbReference>
<dbReference type="GO" id="GO:0005096">
    <property type="term" value="F:GTPase activator activity"/>
    <property type="evidence" value="ECO:0007669"/>
    <property type="project" value="UniProtKB-KW"/>
</dbReference>
<keyword evidence="1" id="KW-0343">GTPase activation</keyword>
<evidence type="ECO:0000256" key="2">
    <source>
        <dbReference type="ARBA" id="ARBA00043879"/>
    </source>
</evidence>
<dbReference type="FunFam" id="1.10.472.80:FF:000029">
    <property type="entry name" value="Growth hormone-regulated TBC protein 1"/>
    <property type="match status" value="1"/>
</dbReference>
<feature type="compositionally biased region" description="Pro residues" evidence="4">
    <location>
        <begin position="58"/>
        <end position="69"/>
    </location>
</feature>
<reference evidence="6" key="2">
    <citation type="submission" date="2025-08" db="UniProtKB">
        <authorList>
            <consortium name="Ensembl"/>
        </authorList>
    </citation>
    <scope>IDENTIFICATION</scope>
</reference>
<dbReference type="Pfam" id="PF00566">
    <property type="entry name" value="RabGAP-TBC"/>
    <property type="match status" value="1"/>
</dbReference>
<organism evidence="6 7">
    <name type="scientific">Cairina moschata</name>
    <name type="common">Muscovy duck</name>
    <dbReference type="NCBI Taxonomy" id="8855"/>
    <lineage>
        <taxon>Eukaryota</taxon>
        <taxon>Metazoa</taxon>
        <taxon>Chordata</taxon>
        <taxon>Craniata</taxon>
        <taxon>Vertebrata</taxon>
        <taxon>Euteleostomi</taxon>
        <taxon>Archelosauria</taxon>
        <taxon>Archosauria</taxon>
        <taxon>Dinosauria</taxon>
        <taxon>Saurischia</taxon>
        <taxon>Theropoda</taxon>
        <taxon>Coelurosauria</taxon>
        <taxon>Aves</taxon>
        <taxon>Neognathae</taxon>
        <taxon>Galloanserae</taxon>
        <taxon>Anseriformes</taxon>
        <taxon>Anatidae</taxon>
        <taxon>Anatinae</taxon>
        <taxon>Cairina</taxon>
    </lineage>
</organism>
<keyword evidence="7" id="KW-1185">Reference proteome</keyword>
<dbReference type="PANTHER" id="PTHR47219">
    <property type="entry name" value="RAB GTPASE-ACTIVATING PROTEIN 1-LIKE"/>
    <property type="match status" value="1"/>
</dbReference>
<dbReference type="Gene3D" id="1.10.10.750">
    <property type="entry name" value="Ypt/Rab-GAP domain of gyp1p, domain 1"/>
    <property type="match status" value="1"/>
</dbReference>
<dbReference type="Gene3D" id="1.10.8.270">
    <property type="entry name" value="putative rabgap domain of human tbc1 domain family member 14 like domains"/>
    <property type="match status" value="1"/>
</dbReference>
<dbReference type="SMART" id="SM00164">
    <property type="entry name" value="TBC"/>
    <property type="match status" value="1"/>
</dbReference>
<dbReference type="FunFam" id="1.10.8.270:FF:000016">
    <property type="entry name" value="TBC1 domain family member 2A"/>
    <property type="match status" value="1"/>
</dbReference>
<reference evidence="6" key="3">
    <citation type="submission" date="2025-09" db="UniProtKB">
        <authorList>
            <consortium name="Ensembl"/>
        </authorList>
    </citation>
    <scope>IDENTIFICATION</scope>
</reference>
<sequence>MRSTSACRNRSTRAGGLMPGPSPTSSHRGGPRNGGCPRRPLRPPQDGGCPEAPRSPSGGPPTPQGPPAAPVLARARPPTREGGGSGRPPPPLSRRSAAWGGRGGAARAEESPAGAPCRRGPMAGTEGGRDWAYRVDPYGFERPDDFDYASYEAFFSGYLVVLTRRAIKWSKLIKGKNSIQKSLKVKRYIRKGIPNEHRALIWMIVSGAQANMEQNPGYYHRLLEGEKNDKLVEAIKTVPKGPGRAAGMVEDVEQCLYMNRTFPDNIKFRQTADPCLQDTLYNVLVAYGHHNKAVGYCQGMNFIAGYLILITKNEEESFWLLDALIGRILPDYYSPAMMGLKTDQEVLGELVKLKVPAVAELMERHGVMWTLVVSRWFICLFIDILPVETVLRIWDCLFYEGSKIIFRVALTLIKQHQAFILEATNFPDICDKFKQITKGAFVTECHTFMQKIFTEPGTLSMTTIDKLRETCREKLLSQG</sequence>
<evidence type="ECO:0000259" key="5">
    <source>
        <dbReference type="PROSITE" id="PS50086"/>
    </source>
</evidence>
<dbReference type="PANTHER" id="PTHR47219:SF10">
    <property type="entry name" value="GROWTH HORMONE-REGULATED TBC PROTEIN 1"/>
    <property type="match status" value="1"/>
</dbReference>
<accession>A0A8C3C3G6</accession>
<dbReference type="Ensembl" id="ENSCMMT00000016493.1">
    <property type="protein sequence ID" value="ENSCMMP00000014991.1"/>
    <property type="gene ID" value="ENSCMMG00000009544.1"/>
</dbReference>
<evidence type="ECO:0000313" key="6">
    <source>
        <dbReference type="Ensembl" id="ENSCMMP00000014991.1"/>
    </source>
</evidence>
<protein>
    <recommendedName>
        <fullName evidence="3">Growth hormone-regulated TBC protein 1</fullName>
    </recommendedName>
</protein>
<dbReference type="PROSITE" id="PS50086">
    <property type="entry name" value="TBC_RABGAP"/>
    <property type="match status" value="1"/>
</dbReference>
<evidence type="ECO:0000256" key="3">
    <source>
        <dbReference type="ARBA" id="ARBA00070878"/>
    </source>
</evidence>
<comment type="function">
    <text evidence="2">May act as a GTPase-activating protein for Rab family protein(s).</text>
</comment>
<dbReference type="AlphaFoldDB" id="A0A8C3C3G6"/>
<dbReference type="InterPro" id="IPR035969">
    <property type="entry name" value="Rab-GAP_TBC_sf"/>
</dbReference>
<dbReference type="SUPFAM" id="SSF47923">
    <property type="entry name" value="Ypt/Rab-GAP domain of gyp1p"/>
    <property type="match status" value="2"/>
</dbReference>
<dbReference type="Gene3D" id="1.10.472.80">
    <property type="entry name" value="Ypt/Rab-GAP domain of gyp1p, domain 3"/>
    <property type="match status" value="1"/>
</dbReference>
<evidence type="ECO:0000313" key="7">
    <source>
        <dbReference type="Proteomes" id="UP000694556"/>
    </source>
</evidence>
<dbReference type="FunFam" id="1.10.10.750:FF:000014">
    <property type="entry name" value="Growth hormone-regulated TBC protein 1"/>
    <property type="match status" value="1"/>
</dbReference>
<feature type="domain" description="Rab-GAP TBC" evidence="5">
    <location>
        <begin position="192"/>
        <end position="401"/>
    </location>
</feature>
<dbReference type="Proteomes" id="UP000694556">
    <property type="component" value="Chromosome 1"/>
</dbReference>
<feature type="region of interest" description="Disordered" evidence="4">
    <location>
        <begin position="1"/>
        <end position="128"/>
    </location>
</feature>
<dbReference type="InterPro" id="IPR000195">
    <property type="entry name" value="Rab-GAP-TBC_dom"/>
</dbReference>
<name>A0A8C3C3G6_CAIMO</name>
<proteinExistence type="predicted"/>
<evidence type="ECO:0000256" key="4">
    <source>
        <dbReference type="SAM" id="MobiDB-lite"/>
    </source>
</evidence>
<dbReference type="GO" id="GO:0031267">
    <property type="term" value="F:small GTPase binding"/>
    <property type="evidence" value="ECO:0007669"/>
    <property type="project" value="TreeGrafter"/>
</dbReference>
<evidence type="ECO:0000256" key="1">
    <source>
        <dbReference type="ARBA" id="ARBA00022468"/>
    </source>
</evidence>